<dbReference type="SUPFAM" id="SSF48371">
    <property type="entry name" value="ARM repeat"/>
    <property type="match status" value="1"/>
</dbReference>
<evidence type="ECO:0000313" key="9">
    <source>
        <dbReference type="EMBL" id="KAF2068716.1"/>
    </source>
</evidence>
<dbReference type="InterPro" id="IPR044189">
    <property type="entry name" value="XPO4/7-like"/>
</dbReference>
<evidence type="ECO:0000256" key="3">
    <source>
        <dbReference type="ARBA" id="ARBA00009466"/>
    </source>
</evidence>
<keyword evidence="6" id="KW-0653">Protein transport</keyword>
<comment type="similarity">
    <text evidence="3">Belongs to the exportin family.</text>
</comment>
<keyword evidence="10" id="KW-1185">Reference proteome</keyword>
<dbReference type="InterPro" id="IPR057947">
    <property type="entry name" value="TPR_XPO7/RBP17"/>
</dbReference>
<dbReference type="PANTHER" id="PTHR12596:SF2">
    <property type="entry name" value="EXPORTIN-7 ISOFORM X1"/>
    <property type="match status" value="1"/>
</dbReference>
<evidence type="ECO:0000313" key="10">
    <source>
        <dbReference type="Proteomes" id="UP000695562"/>
    </source>
</evidence>
<reference evidence="9" key="1">
    <citation type="submission" date="2020-01" db="EMBL/GenBank/DDBJ databases">
        <title>Development of genomics and gene disruption for Polysphondylium violaceum indicates a role for the polyketide synthase stlB in stalk morphogenesis.</title>
        <authorList>
            <person name="Narita B."/>
            <person name="Kawabe Y."/>
            <person name="Kin K."/>
            <person name="Saito T."/>
            <person name="Gibbs R."/>
            <person name="Kuspa A."/>
            <person name="Muzny D."/>
            <person name="Queller D."/>
            <person name="Richards S."/>
            <person name="Strassman J."/>
            <person name="Sucgang R."/>
            <person name="Worley K."/>
            <person name="Schaap P."/>
        </authorList>
    </citation>
    <scope>NUCLEOTIDE SEQUENCE</scope>
    <source>
        <strain evidence="9">QSvi11</strain>
    </source>
</reference>
<evidence type="ECO:0000256" key="6">
    <source>
        <dbReference type="ARBA" id="ARBA00022927"/>
    </source>
</evidence>
<comment type="subcellular location">
    <subcellularLocation>
        <location evidence="2">Cytoplasm</location>
    </subcellularLocation>
    <subcellularLocation>
        <location evidence="1">Nucleus</location>
    </subcellularLocation>
</comment>
<dbReference type="GO" id="GO:0005049">
    <property type="term" value="F:nuclear export signal receptor activity"/>
    <property type="evidence" value="ECO:0007669"/>
    <property type="project" value="InterPro"/>
</dbReference>
<keyword evidence="4" id="KW-0813">Transport</keyword>
<comment type="caution">
    <text evidence="9">The sequence shown here is derived from an EMBL/GenBank/DDBJ whole genome shotgun (WGS) entry which is preliminary data.</text>
</comment>
<sequence>MSIQSQEDFLRFEDMCQKFYQSPEETLKIDGILNKYFTNPNFLNEYKTILSYSKNSYVIAQVSTGLIKCVTTFWASLTPSQKSEMKSTVWSYIESLPPLEPFAHLLLFKLYSRLLKFSWSEEQNKTFIIDQVQTLLKKSPEHHCVGLRILKDIIIEFNEYTGDHLTSLQHRNISISLRDSVLLNFFTTSLESLKFVLNDPLNDSHEKIRQYALDLSYSCLSFDFIKTTSIDSPEESPTVQAPSNWKVVFDDYSPLNLFFKVYKNYCSTRALECIVQIVSIRKSFFTEDEKTKFLSSIIQLTLEVLKNNTGFQNPNNHLVFSRIIERIKTNYHLNNLVSIPNYSDWIAGLSQFTIETLKNPQFSPNSIYYLLSLWNKLVSSIIYIKGDPDKTFLKVYNPPIVEAFIKSKVESTSLSDEEDEYLMDYEKMVEILENIPHMCRLTYQATCTQIIMLFDRISHMFSLENDPSKLEVYERQCAWLIYIIGCLIHGRTSINSSEEHDKIDGDLSVRVFVLIGISDKKLSTEQTSSYINRTSRIALELSFIYFMQNFRRIYIGENSISSTKIYHQISELSGPTDHTSVLFSMIQKIGFNFKYWAEVDDIIKRSLDIFWESVNGHSTSKILLDNAITKEILKTHGPEVFPFLEKNPNPKNRTTLYRILGKLLFTDENITLFDDFISPFEKTLQTLLDINSQEVFRTEEIKKKVIGLVRDLRGLVVSALTKRAYSSIFDWINPKFSEVLLKVIKVWIDTPEVTSSVLSFVSEYVFNRQSRLIFDSSCPSGFIVFRETSKVLVTYGQLILNVNISQKDLYIYKIKGLSICMTIFTRCLVGNYCNFGVFELYHDTSFTSAIDTLFKLIISVPLDELVNFPKALKIYIVLLENLCQGHAQTIIDLNSVFFSHIMLSLHRCLDSQDVTITTSACNSIERILLFSYQQLKKKNSNLHKSIHSNLISNPNILYQTIDKTISVILYGDNYHQYGFSKVLLTCIIFNQETLHQVKQKYVQLYSNQVDKIFGALMTDIQDNLETKNKDKFNTNVLTFKKEMKGIINSSGRYY</sequence>
<evidence type="ECO:0000259" key="8">
    <source>
        <dbReference type="Pfam" id="PF25795"/>
    </source>
</evidence>
<keyword evidence="5" id="KW-0963">Cytoplasm</keyword>
<dbReference type="Proteomes" id="UP000695562">
    <property type="component" value="Unassembled WGS sequence"/>
</dbReference>
<proteinExistence type="inferred from homology"/>
<evidence type="ECO:0000256" key="2">
    <source>
        <dbReference type="ARBA" id="ARBA00004496"/>
    </source>
</evidence>
<dbReference type="Pfam" id="PF25795">
    <property type="entry name" value="TPR_XPO7"/>
    <property type="match status" value="1"/>
</dbReference>
<dbReference type="InterPro" id="IPR011989">
    <property type="entry name" value="ARM-like"/>
</dbReference>
<evidence type="ECO:0000256" key="1">
    <source>
        <dbReference type="ARBA" id="ARBA00004123"/>
    </source>
</evidence>
<protein>
    <recommendedName>
        <fullName evidence="8">Exportin-7/Ran-binding protein 17 TPR repeats domain-containing protein</fullName>
    </recommendedName>
</protein>
<dbReference type="AlphaFoldDB" id="A0A8J4UP51"/>
<accession>A0A8J4UP51</accession>
<dbReference type="Gene3D" id="1.25.10.10">
    <property type="entry name" value="Leucine-rich Repeat Variant"/>
    <property type="match status" value="1"/>
</dbReference>
<dbReference type="GO" id="GO:0005737">
    <property type="term" value="C:cytoplasm"/>
    <property type="evidence" value="ECO:0007669"/>
    <property type="project" value="UniProtKB-SubCell"/>
</dbReference>
<name>A0A8J4UP51_9MYCE</name>
<dbReference type="GO" id="GO:0005643">
    <property type="term" value="C:nuclear pore"/>
    <property type="evidence" value="ECO:0007669"/>
    <property type="project" value="TreeGrafter"/>
</dbReference>
<dbReference type="OrthoDB" id="244158at2759"/>
<feature type="domain" description="Exportin-7/Ran-binding protein 17 TPR repeats" evidence="8">
    <location>
        <begin position="413"/>
        <end position="650"/>
    </location>
</feature>
<organism evidence="9 10">
    <name type="scientific">Polysphondylium violaceum</name>
    <dbReference type="NCBI Taxonomy" id="133409"/>
    <lineage>
        <taxon>Eukaryota</taxon>
        <taxon>Amoebozoa</taxon>
        <taxon>Evosea</taxon>
        <taxon>Eumycetozoa</taxon>
        <taxon>Dictyostelia</taxon>
        <taxon>Dictyosteliales</taxon>
        <taxon>Dictyosteliaceae</taxon>
        <taxon>Polysphondylium</taxon>
    </lineage>
</organism>
<gene>
    <name evidence="9" type="ORF">CYY_009962</name>
</gene>
<evidence type="ECO:0000256" key="5">
    <source>
        <dbReference type="ARBA" id="ARBA00022490"/>
    </source>
</evidence>
<evidence type="ECO:0000256" key="4">
    <source>
        <dbReference type="ARBA" id="ARBA00022448"/>
    </source>
</evidence>
<dbReference type="InterPro" id="IPR016024">
    <property type="entry name" value="ARM-type_fold"/>
</dbReference>
<dbReference type="GO" id="GO:0006611">
    <property type="term" value="P:protein export from nucleus"/>
    <property type="evidence" value="ECO:0007669"/>
    <property type="project" value="TreeGrafter"/>
</dbReference>
<dbReference type="EMBL" id="AJWJ01000866">
    <property type="protein sequence ID" value="KAF2068716.1"/>
    <property type="molecule type" value="Genomic_DNA"/>
</dbReference>
<dbReference type="PANTHER" id="PTHR12596">
    <property type="entry name" value="EXPORTIN 4,7-RELATED"/>
    <property type="match status" value="1"/>
</dbReference>
<keyword evidence="7" id="KW-0539">Nucleus</keyword>
<evidence type="ECO:0000256" key="7">
    <source>
        <dbReference type="ARBA" id="ARBA00023242"/>
    </source>
</evidence>